<proteinExistence type="predicted"/>
<dbReference type="CDD" id="cd00067">
    <property type="entry name" value="GAL4"/>
    <property type="match status" value="1"/>
</dbReference>
<keyword evidence="5" id="KW-1185">Reference proteome</keyword>
<dbReference type="STRING" id="105696.A0A1Y2LTQ1"/>
<feature type="domain" description="Zn(2)-C6 fungal-type" evidence="3">
    <location>
        <begin position="16"/>
        <end position="46"/>
    </location>
</feature>
<evidence type="ECO:0000313" key="5">
    <source>
        <dbReference type="Proteomes" id="UP000193240"/>
    </source>
</evidence>
<dbReference type="EMBL" id="KZ107851">
    <property type="protein sequence ID" value="OSS46388.1"/>
    <property type="molecule type" value="Genomic_DNA"/>
</dbReference>
<reference evidence="4 5" key="1">
    <citation type="journal article" date="2017" name="Genome Announc.">
        <title>Genome sequence of the saprophytic ascomycete Epicoccum nigrum ICMP 19927 strain isolated from New Zealand.</title>
        <authorList>
            <person name="Fokin M."/>
            <person name="Fleetwood D."/>
            <person name="Weir B.S."/>
            <person name="Villas-Boas S.G."/>
        </authorList>
    </citation>
    <scope>NUCLEOTIDE SEQUENCE [LARGE SCALE GENOMIC DNA]</scope>
    <source>
        <strain evidence="4 5">ICMP 19927</strain>
    </source>
</reference>
<evidence type="ECO:0000313" key="4">
    <source>
        <dbReference type="EMBL" id="OSS46388.1"/>
    </source>
</evidence>
<evidence type="ECO:0000256" key="1">
    <source>
        <dbReference type="ARBA" id="ARBA00023242"/>
    </source>
</evidence>
<dbReference type="GO" id="GO:0000981">
    <property type="term" value="F:DNA-binding transcription factor activity, RNA polymerase II-specific"/>
    <property type="evidence" value="ECO:0007669"/>
    <property type="project" value="InterPro"/>
</dbReference>
<dbReference type="OMA" id="HLSACKH"/>
<sequence>MDAQADPKRIERVMLACVQCRSRHVKCDSNQPVCNRCRRDGKECIYQKSRRGGLSKEALARRRLRLQQEAEQKSKELSSTDEGSLHTTPMSSAQGDDIIHGESLSIPSLRDLHLHDRGPSLSGTLSFQINDDRLLELYYEYFWSAFPFVLPQQFLLARKTLENHGMGELSLVLEWIGSMYASWCPSDPYYQAALEAVSSPDIPRTPFNVQAVLLFAIAQHHQGMQQTSRKTLDLAILIALELDMHKRDFARLWGEGNPMLEEAWRRTWYMLAISDQHFAIVMNTPIYQLADMPSDVYMPCDDEYYLTGQIPTPATYQEMQNREFADLEVVYSSIAYLYDICRTVAHVMRQFASAPRFSKELIDTVDTKIAVWHSQLPAAKRDPLRIDGTVDEIMFIAHMIGAVVPMTMHRPLSSLVFNKAELSTTSFAPPAPFTIPASVSRNQHTARVLRVLEIHTKLLAIPCVMEKHSVFSMCISAQIATAQISACNNLLEDHALSIARDRVKLSIGFLSAMGSIWAMGKAVAKDVRAVARSTLQAPETTTVDYDPSAEIEIPRDELIWPINPSTDVDIYSGIVMPMDWEHANSGYACSNLVYAADPKFWPRQS</sequence>
<evidence type="ECO:0000259" key="3">
    <source>
        <dbReference type="PROSITE" id="PS50048"/>
    </source>
</evidence>
<dbReference type="SMART" id="SM00066">
    <property type="entry name" value="GAL4"/>
    <property type="match status" value="1"/>
</dbReference>
<feature type="compositionally biased region" description="Basic and acidic residues" evidence="2">
    <location>
        <begin position="69"/>
        <end position="78"/>
    </location>
</feature>
<gene>
    <name evidence="4" type="ORF">B5807_08579</name>
</gene>
<dbReference type="InterPro" id="IPR036864">
    <property type="entry name" value="Zn2-C6_fun-type_DNA-bd_sf"/>
</dbReference>
<dbReference type="PANTHER" id="PTHR47431">
    <property type="entry name" value="ZN(II)2CYS6 TRANSCRIPTION FACTOR (EUROFUNG)-RELATED"/>
    <property type="match status" value="1"/>
</dbReference>
<dbReference type="InParanoid" id="A0A1Y2LTQ1"/>
<organism evidence="4 5">
    <name type="scientific">Epicoccum nigrum</name>
    <name type="common">Soil fungus</name>
    <name type="synonym">Epicoccum purpurascens</name>
    <dbReference type="NCBI Taxonomy" id="105696"/>
    <lineage>
        <taxon>Eukaryota</taxon>
        <taxon>Fungi</taxon>
        <taxon>Dikarya</taxon>
        <taxon>Ascomycota</taxon>
        <taxon>Pezizomycotina</taxon>
        <taxon>Dothideomycetes</taxon>
        <taxon>Pleosporomycetidae</taxon>
        <taxon>Pleosporales</taxon>
        <taxon>Pleosporineae</taxon>
        <taxon>Didymellaceae</taxon>
        <taxon>Epicoccum</taxon>
    </lineage>
</organism>
<keyword evidence="1" id="KW-0539">Nucleus</keyword>
<dbReference type="SUPFAM" id="SSF57701">
    <property type="entry name" value="Zn2/Cys6 DNA-binding domain"/>
    <property type="match status" value="1"/>
</dbReference>
<protein>
    <recommendedName>
        <fullName evidence="3">Zn(2)-C6 fungal-type domain-containing protein</fullName>
    </recommendedName>
</protein>
<name>A0A1Y2LTQ1_EPING</name>
<dbReference type="PANTHER" id="PTHR47431:SF4">
    <property type="entry name" value="ZN(II)2CYS6 TRANSCRIPTION FACTOR (EUROFUNG)"/>
    <property type="match status" value="1"/>
</dbReference>
<dbReference type="PROSITE" id="PS50048">
    <property type="entry name" value="ZN2_CY6_FUNGAL_2"/>
    <property type="match status" value="1"/>
</dbReference>
<feature type="region of interest" description="Disordered" evidence="2">
    <location>
        <begin position="69"/>
        <end position="97"/>
    </location>
</feature>
<dbReference type="Proteomes" id="UP000193240">
    <property type="component" value="Unassembled WGS sequence"/>
</dbReference>
<dbReference type="GO" id="GO:0008270">
    <property type="term" value="F:zinc ion binding"/>
    <property type="evidence" value="ECO:0007669"/>
    <property type="project" value="InterPro"/>
</dbReference>
<evidence type="ECO:0000256" key="2">
    <source>
        <dbReference type="SAM" id="MobiDB-lite"/>
    </source>
</evidence>
<accession>A0A1Y2LTQ1</accession>
<dbReference type="AlphaFoldDB" id="A0A1Y2LTQ1"/>
<dbReference type="PROSITE" id="PS00463">
    <property type="entry name" value="ZN2_CY6_FUNGAL_1"/>
    <property type="match status" value="1"/>
</dbReference>
<dbReference type="CDD" id="cd12148">
    <property type="entry name" value="fungal_TF_MHR"/>
    <property type="match status" value="1"/>
</dbReference>
<dbReference type="Gene3D" id="4.10.240.10">
    <property type="entry name" value="Zn(2)-C6 fungal-type DNA-binding domain"/>
    <property type="match status" value="1"/>
</dbReference>
<feature type="compositionally biased region" description="Polar residues" evidence="2">
    <location>
        <begin position="80"/>
        <end position="94"/>
    </location>
</feature>
<dbReference type="InterPro" id="IPR001138">
    <property type="entry name" value="Zn2Cys6_DnaBD"/>
</dbReference>
<dbReference type="Pfam" id="PF00172">
    <property type="entry name" value="Zn_clus"/>
    <property type="match status" value="1"/>
</dbReference>